<dbReference type="PANTHER" id="PTHR11946">
    <property type="entry name" value="VALYL-TRNA SYNTHETASES"/>
    <property type="match status" value="1"/>
</dbReference>
<evidence type="ECO:0000256" key="4">
    <source>
        <dbReference type="ARBA" id="ARBA00022741"/>
    </source>
</evidence>
<feature type="domain" description="Methionyl/Valyl/Leucyl/Isoleucyl-tRNA synthetase anticodon-binding" evidence="14">
    <location>
        <begin position="761"/>
        <end position="919"/>
    </location>
</feature>
<dbReference type="CDD" id="cd00817">
    <property type="entry name" value="ValRS_core"/>
    <property type="match status" value="1"/>
</dbReference>
<dbReference type="AlphaFoldDB" id="A0ABD3PEW5"/>
<dbReference type="InterPro" id="IPR033705">
    <property type="entry name" value="Anticodon_Ia_Val"/>
</dbReference>
<dbReference type="InterPro" id="IPR014729">
    <property type="entry name" value="Rossmann-like_a/b/a_fold"/>
</dbReference>
<dbReference type="Pfam" id="PF10458">
    <property type="entry name" value="Val_tRNA-synt_C"/>
    <property type="match status" value="1"/>
</dbReference>
<comment type="catalytic activity">
    <reaction evidence="10">
        <text>tRNA(Val) + L-valine + ATP = L-valyl-tRNA(Val) + AMP + diphosphate</text>
        <dbReference type="Rhea" id="RHEA:10704"/>
        <dbReference type="Rhea" id="RHEA-COMP:9672"/>
        <dbReference type="Rhea" id="RHEA-COMP:9708"/>
        <dbReference type="ChEBI" id="CHEBI:30616"/>
        <dbReference type="ChEBI" id="CHEBI:33019"/>
        <dbReference type="ChEBI" id="CHEBI:57762"/>
        <dbReference type="ChEBI" id="CHEBI:78442"/>
        <dbReference type="ChEBI" id="CHEBI:78537"/>
        <dbReference type="ChEBI" id="CHEBI:456215"/>
        <dbReference type="EC" id="6.1.1.9"/>
    </reaction>
</comment>
<protein>
    <recommendedName>
        <fullName evidence="2">valine--tRNA ligase</fullName>
        <ecNumber evidence="2">6.1.1.9</ecNumber>
    </recommendedName>
    <alternativeName>
        <fullName evidence="9">Valyl-tRNA synthetase</fullName>
    </alternativeName>
</protein>
<dbReference type="InterPro" id="IPR019499">
    <property type="entry name" value="Val-tRNA_synth_tRNA-bd"/>
</dbReference>
<dbReference type="Pfam" id="PF00133">
    <property type="entry name" value="tRNA-synt_1"/>
    <property type="match status" value="1"/>
</dbReference>
<dbReference type="GO" id="GO:0004832">
    <property type="term" value="F:valine-tRNA ligase activity"/>
    <property type="evidence" value="ECO:0007669"/>
    <property type="project" value="UniProtKB-EC"/>
</dbReference>
<sequence length="1052" mass="118034">MTSTTIITHRAIILLNCLMITSAFRAVRFHGVVRRQHHPRISGAFFVGSHRHQHHDRSTARFSTAITEDNDGNLYQIKSTTYSDSKYDISNKNKGLTGSYDPSSFEKQVYEWWETSGCFNPDSSCGGNKSTTKNKKEPYVLPMPPPNVTGRLHMGHAIFVALQDVLARFHRMRGKEVLWTPGTDHAGIATQLQVEKLIATEGKRRATDAEIAAASEEEKANLMNRDDFLERVWQYKAEQGGAITSQLRSLGASADWSRERFTMDPMLSVGVSEAFVRLYEKGLVYRGTYMVNWSPGLMTAVSDLEVEYTEEEGKLYFFKYVVASDDGEATEEYLPVATTRPETIFGDMAVCVNPEDQRYKHLVGKQVLVPMSEGNSDNGKPRSIPIIADEYVDMEFGTGALKITPGHDPNDYELGKKFDLEILNIMNKDATMNYECGERYVGLDRFEAREKLWSDMDTAGLVLKVEPHMQRVPRSQRGGEIIEPLVSKQWFVRTTGMGEKALEAVKGGDIQILPQRFEKVWYGWLTDIRDWCISRQLWWGHRIPVWYVGDSEEEFIVARNEEEAKQKAVEAGHPADVVLRQEDDVLDTWFSSGLWPFATVGWPQDEGKDGNTDLNRFYPGTCLETGYDILFFWVARMVMLGIELTGVSPFKVIYLHGLVRAADGSKMSKTKGNVIDPLDTVAEYGADSLRYSLVTGVTPGQDIPLNMDKIAANKSFANKLWNCCKFVTENALKDANEAELASLAVTGPMSKEEFDSLALPERYIISKCHELVDSVTSDIEKYQLGAAGSKIYEFLWDQYADWYVEISKTRIYEGFGGGGDDAKTARRVLVYILDTSMRLLHPYMPYVTEQLWHHLPRAPMKDGMAANAIMLADWPKMGDTSLVNDSDAIATFECFQALTRSIRNARAEYNVEQGKKISATVVASGKLREAIQSEIKSLIMLAKLDPDQVAVVEAGSDEAKAVMADDYAQLVVQDGVEAYIPLAGLVDVEKETKRLKKQSEKLAKEIEKLAKRLESPGFVEKAKPEVVEKAKAELAELEDQASKVEASLAAYI</sequence>
<dbReference type="HAMAP" id="MF_02004">
    <property type="entry name" value="Val_tRNA_synth_type1"/>
    <property type="match status" value="1"/>
</dbReference>
<evidence type="ECO:0000256" key="3">
    <source>
        <dbReference type="ARBA" id="ARBA00022598"/>
    </source>
</evidence>
<dbReference type="InterPro" id="IPR002300">
    <property type="entry name" value="aa-tRNA-synth_Ia"/>
</dbReference>
<dbReference type="Pfam" id="PF08264">
    <property type="entry name" value="Anticodon_1"/>
    <property type="match status" value="1"/>
</dbReference>
<accession>A0ABD3PEW5</accession>
<evidence type="ECO:0000259" key="15">
    <source>
        <dbReference type="Pfam" id="PF10458"/>
    </source>
</evidence>
<dbReference type="SUPFAM" id="SSF50677">
    <property type="entry name" value="ValRS/IleRS/LeuRS editing domain"/>
    <property type="match status" value="1"/>
</dbReference>
<evidence type="ECO:0000256" key="2">
    <source>
        <dbReference type="ARBA" id="ARBA00013169"/>
    </source>
</evidence>
<dbReference type="Proteomes" id="UP001530400">
    <property type="component" value="Unassembled WGS sequence"/>
</dbReference>
<dbReference type="InterPro" id="IPR009008">
    <property type="entry name" value="Val/Leu/Ile-tRNA-synth_edit"/>
</dbReference>
<dbReference type="PANTHER" id="PTHR11946:SF93">
    <property type="entry name" value="VALINE--TRNA LIGASE, CHLOROPLASTIC_MITOCHONDRIAL 2"/>
    <property type="match status" value="1"/>
</dbReference>
<organism evidence="16 17">
    <name type="scientific">Cyclotella atomus</name>
    <dbReference type="NCBI Taxonomy" id="382360"/>
    <lineage>
        <taxon>Eukaryota</taxon>
        <taxon>Sar</taxon>
        <taxon>Stramenopiles</taxon>
        <taxon>Ochrophyta</taxon>
        <taxon>Bacillariophyta</taxon>
        <taxon>Coscinodiscophyceae</taxon>
        <taxon>Thalassiosirophycidae</taxon>
        <taxon>Stephanodiscales</taxon>
        <taxon>Stephanodiscaceae</taxon>
        <taxon>Cyclotella</taxon>
    </lineage>
</organism>
<dbReference type="EC" id="6.1.1.9" evidence="2"/>
<evidence type="ECO:0000256" key="1">
    <source>
        <dbReference type="ARBA" id="ARBA00005594"/>
    </source>
</evidence>
<dbReference type="InterPro" id="IPR010978">
    <property type="entry name" value="tRNA-bd_arm"/>
</dbReference>
<keyword evidence="8 11" id="KW-0030">Aminoacyl-tRNA synthetase</keyword>
<proteinExistence type="inferred from homology"/>
<dbReference type="GO" id="GO:0006412">
    <property type="term" value="P:translation"/>
    <property type="evidence" value="ECO:0007669"/>
    <property type="project" value="UniProtKB-KW"/>
</dbReference>
<dbReference type="FunFam" id="3.40.50.620:FF:000126">
    <property type="entry name" value="Valine--tRNA ligase chloroplastic/mitochondrial 2"/>
    <property type="match status" value="1"/>
</dbReference>
<evidence type="ECO:0000256" key="12">
    <source>
        <dbReference type="SAM" id="Coils"/>
    </source>
</evidence>
<dbReference type="InterPro" id="IPR013155">
    <property type="entry name" value="M/V/L/I-tRNA-synth_anticd-bd"/>
</dbReference>
<keyword evidence="7 12" id="KW-0175">Coiled coil</keyword>
<gene>
    <name evidence="16" type="ORF">ACHAWO_012732</name>
</gene>
<evidence type="ECO:0000313" key="16">
    <source>
        <dbReference type="EMBL" id="KAL3784905.1"/>
    </source>
</evidence>
<evidence type="ECO:0000259" key="14">
    <source>
        <dbReference type="Pfam" id="PF08264"/>
    </source>
</evidence>
<keyword evidence="4 11" id="KW-0547">Nucleotide-binding</keyword>
<dbReference type="CDD" id="cd07962">
    <property type="entry name" value="Anticodon_Ia_Val"/>
    <property type="match status" value="1"/>
</dbReference>
<keyword evidence="6 11" id="KW-0648">Protein biosynthesis</keyword>
<dbReference type="PRINTS" id="PR00986">
    <property type="entry name" value="TRNASYNTHVAL"/>
</dbReference>
<dbReference type="SUPFAM" id="SSF47323">
    <property type="entry name" value="Anticodon-binding domain of a subclass of class I aminoacyl-tRNA synthetases"/>
    <property type="match status" value="1"/>
</dbReference>
<comment type="caution">
    <text evidence="16">The sequence shown here is derived from an EMBL/GenBank/DDBJ whole genome shotgun (WGS) entry which is preliminary data.</text>
</comment>
<dbReference type="FunFam" id="1.10.287.380:FF:000001">
    <property type="entry name" value="Valine--tRNA ligase"/>
    <property type="match status" value="1"/>
</dbReference>
<dbReference type="EMBL" id="JALLPJ020000711">
    <property type="protein sequence ID" value="KAL3784905.1"/>
    <property type="molecule type" value="Genomic_DNA"/>
</dbReference>
<dbReference type="InterPro" id="IPR001412">
    <property type="entry name" value="aa-tRNA-synth_I_CS"/>
</dbReference>
<dbReference type="SUPFAM" id="SSF46589">
    <property type="entry name" value="tRNA-binding arm"/>
    <property type="match status" value="1"/>
</dbReference>
<keyword evidence="3 11" id="KW-0436">Ligase</keyword>
<dbReference type="FunFam" id="1.10.730.10:FF:000014">
    <property type="entry name" value="Valine--tRNA ligase"/>
    <property type="match status" value="1"/>
</dbReference>
<dbReference type="FunFam" id="3.40.50.620:FF:000020">
    <property type="entry name" value="Valine--tRNA ligase, mitochondrial"/>
    <property type="match status" value="1"/>
</dbReference>
<evidence type="ECO:0000256" key="6">
    <source>
        <dbReference type="ARBA" id="ARBA00022917"/>
    </source>
</evidence>
<evidence type="ECO:0000313" key="17">
    <source>
        <dbReference type="Proteomes" id="UP001530400"/>
    </source>
</evidence>
<dbReference type="InterPro" id="IPR002303">
    <property type="entry name" value="Valyl-tRNA_ligase"/>
</dbReference>
<evidence type="ECO:0000259" key="13">
    <source>
        <dbReference type="Pfam" id="PF00133"/>
    </source>
</evidence>
<dbReference type="NCBIfam" id="TIGR00422">
    <property type="entry name" value="valS"/>
    <property type="match status" value="1"/>
</dbReference>
<dbReference type="Gene3D" id="3.90.740.10">
    <property type="entry name" value="Valyl/Leucyl/Isoleucyl-tRNA synthetase, editing domain"/>
    <property type="match status" value="1"/>
</dbReference>
<keyword evidence="17" id="KW-1185">Reference proteome</keyword>
<dbReference type="Gene3D" id="1.10.287.380">
    <property type="entry name" value="Valyl-tRNA synthetase, C-terminal domain"/>
    <property type="match status" value="1"/>
</dbReference>
<evidence type="ECO:0000256" key="11">
    <source>
        <dbReference type="RuleBase" id="RU363035"/>
    </source>
</evidence>
<evidence type="ECO:0000256" key="9">
    <source>
        <dbReference type="ARBA" id="ARBA00029936"/>
    </source>
</evidence>
<dbReference type="InterPro" id="IPR037118">
    <property type="entry name" value="Val-tRNA_synth_C_sf"/>
</dbReference>
<dbReference type="Gene3D" id="3.40.50.620">
    <property type="entry name" value="HUPs"/>
    <property type="match status" value="2"/>
</dbReference>
<dbReference type="InterPro" id="IPR009080">
    <property type="entry name" value="tRNAsynth_Ia_anticodon-bd"/>
</dbReference>
<evidence type="ECO:0000256" key="7">
    <source>
        <dbReference type="ARBA" id="ARBA00023054"/>
    </source>
</evidence>
<evidence type="ECO:0000256" key="10">
    <source>
        <dbReference type="ARBA" id="ARBA00047552"/>
    </source>
</evidence>
<comment type="similarity">
    <text evidence="1 11">Belongs to the class-I aminoacyl-tRNA synthetase family.</text>
</comment>
<dbReference type="GO" id="GO:0005524">
    <property type="term" value="F:ATP binding"/>
    <property type="evidence" value="ECO:0007669"/>
    <property type="project" value="UniProtKB-KW"/>
</dbReference>
<name>A0ABD3PEW5_9STRA</name>
<feature type="domain" description="Aminoacyl-tRNA synthetase class Ia" evidence="13">
    <location>
        <begin position="108"/>
        <end position="703"/>
    </location>
</feature>
<dbReference type="Gene3D" id="1.10.730.10">
    <property type="entry name" value="Isoleucyl-tRNA Synthetase, Domain 1"/>
    <property type="match status" value="1"/>
</dbReference>
<keyword evidence="5 11" id="KW-0067">ATP-binding</keyword>
<feature type="coiled-coil region" evidence="12">
    <location>
        <begin position="985"/>
        <end position="1047"/>
    </location>
</feature>
<evidence type="ECO:0000256" key="5">
    <source>
        <dbReference type="ARBA" id="ARBA00022840"/>
    </source>
</evidence>
<reference evidence="16 17" key="1">
    <citation type="submission" date="2024-10" db="EMBL/GenBank/DDBJ databases">
        <title>Updated reference genomes for cyclostephanoid diatoms.</title>
        <authorList>
            <person name="Roberts W.R."/>
            <person name="Alverson A.J."/>
        </authorList>
    </citation>
    <scope>NUCLEOTIDE SEQUENCE [LARGE SCALE GENOMIC DNA]</scope>
    <source>
        <strain evidence="16 17">AJA010-31</strain>
    </source>
</reference>
<dbReference type="PROSITE" id="PS00178">
    <property type="entry name" value="AA_TRNA_LIGASE_I"/>
    <property type="match status" value="1"/>
</dbReference>
<dbReference type="SUPFAM" id="SSF52374">
    <property type="entry name" value="Nucleotidylyl transferase"/>
    <property type="match status" value="1"/>
</dbReference>
<dbReference type="NCBIfam" id="NF004349">
    <property type="entry name" value="PRK05729.1"/>
    <property type="match status" value="1"/>
</dbReference>
<evidence type="ECO:0000256" key="8">
    <source>
        <dbReference type="ARBA" id="ARBA00023146"/>
    </source>
</evidence>
<feature type="domain" description="Valyl-tRNA synthetase tRNA-binding arm" evidence="15">
    <location>
        <begin position="987"/>
        <end position="1049"/>
    </location>
</feature>